<evidence type="ECO:0000256" key="1">
    <source>
        <dbReference type="SAM" id="SignalP"/>
    </source>
</evidence>
<name>A0A6L6Q6K7_9BURK</name>
<dbReference type="AlphaFoldDB" id="A0A6L6Q6K7"/>
<dbReference type="EMBL" id="WNLA01000022">
    <property type="protein sequence ID" value="MTW05300.1"/>
    <property type="molecule type" value="Genomic_DNA"/>
</dbReference>
<dbReference type="SUPFAM" id="SSF53850">
    <property type="entry name" value="Periplasmic binding protein-like II"/>
    <property type="match status" value="1"/>
</dbReference>
<evidence type="ECO:0008006" key="4">
    <source>
        <dbReference type="Google" id="ProtNLM"/>
    </source>
</evidence>
<dbReference type="Proteomes" id="UP000484015">
    <property type="component" value="Unassembled WGS sequence"/>
</dbReference>
<dbReference type="RefSeq" id="WP_155441647.1">
    <property type="nucleotide sequence ID" value="NZ_WNLA01000022.1"/>
</dbReference>
<sequence>MPPSPASRCAANSTDVTGTWRRCITPRAAAAAFSLLAAWAAHAAEPCAPVRIAYTDRHAPPFYFGSGETVPAKPGAAVELIRKMVASAGCPIAFVRVPVARIRVALAEGSVDMAPLNATPADTGISAMPLDQNGKLDARRSIEAMTYVFVRGNDQVPANADTVEYFKGRRLGIIQGIAYAAQLRAEGYIVDAGATDLDRNIEKLLMGRVDAYVATVTAPADLDEVLRVRYGNKVRRLERPIRNSRTYLAASKQYYAAHPARVDAMWQWIAAHGRTQLTALIHEYERLP</sequence>
<organism evidence="2 3">
    <name type="scientific">Pseudoduganella ginsengisoli</name>
    <dbReference type="NCBI Taxonomy" id="1462440"/>
    <lineage>
        <taxon>Bacteria</taxon>
        <taxon>Pseudomonadati</taxon>
        <taxon>Pseudomonadota</taxon>
        <taxon>Betaproteobacteria</taxon>
        <taxon>Burkholderiales</taxon>
        <taxon>Oxalobacteraceae</taxon>
        <taxon>Telluria group</taxon>
        <taxon>Pseudoduganella</taxon>
    </lineage>
</organism>
<proteinExistence type="predicted"/>
<evidence type="ECO:0000313" key="2">
    <source>
        <dbReference type="EMBL" id="MTW05300.1"/>
    </source>
</evidence>
<evidence type="ECO:0000313" key="3">
    <source>
        <dbReference type="Proteomes" id="UP000484015"/>
    </source>
</evidence>
<comment type="caution">
    <text evidence="2">The sequence shown here is derived from an EMBL/GenBank/DDBJ whole genome shotgun (WGS) entry which is preliminary data.</text>
</comment>
<feature type="chain" id="PRO_5026740998" description="Transporter substrate-binding domain-containing protein" evidence="1">
    <location>
        <begin position="44"/>
        <end position="288"/>
    </location>
</feature>
<accession>A0A6L6Q6K7</accession>
<dbReference type="OrthoDB" id="9130312at2"/>
<keyword evidence="3" id="KW-1185">Reference proteome</keyword>
<protein>
    <recommendedName>
        <fullName evidence="4">Transporter substrate-binding domain-containing protein</fullName>
    </recommendedName>
</protein>
<gene>
    <name evidence="2" type="ORF">GM668_24785</name>
</gene>
<keyword evidence="1" id="KW-0732">Signal</keyword>
<feature type="signal peptide" evidence="1">
    <location>
        <begin position="1"/>
        <end position="43"/>
    </location>
</feature>
<reference evidence="2 3" key="1">
    <citation type="submission" date="2019-11" db="EMBL/GenBank/DDBJ databases">
        <title>Type strains purchased from KCTC, JCM and DSMZ.</title>
        <authorList>
            <person name="Lu H."/>
        </authorList>
    </citation>
    <scope>NUCLEOTIDE SEQUENCE [LARGE SCALE GENOMIC DNA]</scope>
    <source>
        <strain evidence="2 3">KCTC 42409</strain>
    </source>
</reference>
<dbReference type="Gene3D" id="3.40.190.10">
    <property type="entry name" value="Periplasmic binding protein-like II"/>
    <property type="match status" value="2"/>
</dbReference>